<evidence type="ECO:0000256" key="8">
    <source>
        <dbReference type="ARBA" id="ARBA00029698"/>
    </source>
</evidence>
<reference evidence="12" key="1">
    <citation type="submission" date="2020-11" db="EMBL/GenBank/DDBJ databases">
        <authorList>
            <person name="Tran Van P."/>
        </authorList>
    </citation>
    <scope>NUCLEOTIDE SEQUENCE</scope>
</reference>
<feature type="compositionally biased region" description="Polar residues" evidence="9">
    <location>
        <begin position="1448"/>
        <end position="1471"/>
    </location>
</feature>
<feature type="region of interest" description="Disordered" evidence="9">
    <location>
        <begin position="656"/>
        <end position="688"/>
    </location>
</feature>
<feature type="compositionally biased region" description="Low complexity" evidence="9">
    <location>
        <begin position="1822"/>
        <end position="1832"/>
    </location>
</feature>
<comment type="similarity">
    <text evidence="2">Belongs to the peptidase S9A family.</text>
</comment>
<feature type="domain" description="Peptidase S9A N-terminal" evidence="11">
    <location>
        <begin position="772"/>
        <end position="830"/>
    </location>
</feature>
<feature type="compositionally biased region" description="Polar residues" evidence="9">
    <location>
        <begin position="1288"/>
        <end position="1306"/>
    </location>
</feature>
<protein>
    <recommendedName>
        <fullName evidence="4">Prolyl endopeptidase</fullName>
        <ecNumber evidence="3">3.4.21.26</ecNumber>
    </recommendedName>
    <alternativeName>
        <fullName evidence="8">Post-proline cleaving enzyme</fullName>
    </alternativeName>
</protein>
<feature type="region of interest" description="Disordered" evidence="9">
    <location>
        <begin position="248"/>
        <end position="271"/>
    </location>
</feature>
<dbReference type="Gene3D" id="2.130.10.120">
    <property type="entry name" value="Prolyl oligopeptidase, N-terminal domain"/>
    <property type="match status" value="1"/>
</dbReference>
<proteinExistence type="inferred from homology"/>
<evidence type="ECO:0000256" key="7">
    <source>
        <dbReference type="ARBA" id="ARBA00022825"/>
    </source>
</evidence>
<dbReference type="PRINTS" id="PR00862">
    <property type="entry name" value="PROLIGOPTASE"/>
</dbReference>
<feature type="region of interest" description="Disordered" evidence="9">
    <location>
        <begin position="1785"/>
        <end position="1879"/>
    </location>
</feature>
<feature type="domain" description="Peptidase S9A N-terminal" evidence="11">
    <location>
        <begin position="869"/>
        <end position="1002"/>
    </location>
</feature>
<feature type="region of interest" description="Disordered" evidence="9">
    <location>
        <begin position="1946"/>
        <end position="1983"/>
    </location>
</feature>
<feature type="domain" description="Peptidase S9 prolyl oligopeptidase catalytic" evidence="10">
    <location>
        <begin position="1070"/>
        <end position="1247"/>
    </location>
</feature>
<feature type="compositionally biased region" description="Polar residues" evidence="9">
    <location>
        <begin position="1785"/>
        <end position="1815"/>
    </location>
</feature>
<sequence length="2102" mass="236125">MSSEILYLKVEPTEDRFLSPIDHGTSQESPSYATQHDHYQHAGSRENRGSASGRLSAQRFASAVSAKKMRPPSLGSHHVMFSAKPKATAAESTRAESVSASASVFKANQVSEHQALPPVMRKCVGTQIYNRESQGVRPIINKFQSFWPRMKGSELRSYKVAPRHLNCHCHHKLLQKAKEMSLFYAGWEDHTDCPQCWQHFGVRRFPVVCGRVAVPENSGKHWTLMYPPLPEPRLKFIPPDPSMEYINAGRNSRASNTDSSLSMPSSDTSSISISTVNPEAHGTITEPSSRAIWLHKLQVIAQTSWSRFLTMITKPMNYKIVSGETTDSVGLTKNSMFIPKQRSTYPTTIRVRARKGKQLSSSDVSNESFDENFMRNEIPKDDWSVLPCISDTMFHENPCVPSLAHIGGSDPRVLPCYHDYYPQTAPIFQDQFNPFLSEYCPPMIYAVPYQHPLFFEYPTDSFIPPNVALVDGRHTLYEGFPFRHEGGGDQKRPHPSKELLTHRSPHRLKEVFTLKGPNPSKEILTPWGPQPSKEVLTLEGLHPSKELLTLEGPHPSNEQTNRIQRLSKERLPPRGSHPSKELQTRRSLNPSNEILAPTADSVEKPTGAMETSVRPKCVSVGVGDGILNVRQEDAMVQCGSRANQDIEHANEETAAAALDRDRKHIVRPTSPLTSSTDSEDSKNCKSNNSLPNPWDLLTNFDCTLASKTVDRKITAEEQLLKNELPYEHNNESDEPVLEASKGVSLTDVILREWTGLTLALQIETVEDLNKKYDGVYDYYHGVKVLDPYRWLEDADSDETKEFVRRQNSITTPYLMSCPERSLLNAELVKTAIPLDCSLYRVLLVMPCLSPNENQVYIGSLPDVIDRSIYVWPLIGKFEASYEFVTNMDTRLLFRTNKDAPNYRVIIIDLEKPSPSNWITLIHEHPRDVLDWVSPVAMDKMVCCYLQDVKIRELGTGNHIHTIHLGLGSITGFSGRHNQSEIFFAFTSFLVPGIIYKVDLAKDIWEPEVYREVKINSLKEDDYVAYQIFYESFDKTRIPMFLAHRKTLTLNGKNPTLIYGYGGFSVCSTPTFSVTRMVFMSHFNGIVAVPNLRGGGEYGELWHDAGRLKNKKNSFHDFIASAEFLIDSGHTNPSRIAVMGASNGGMLVAGATNMRPDLFGVVIAQVGVMDLLRFSNFTIGYAWASDFGDPQTNPSDFKNMYALSPLHNIQTPKNGQYPAVLLLTADHDDRVVPLHSFKFIAELQRQAISNPYQAKSKPVQPLQSIQNPTPSAGGFWCVSLAAPCVDSGAGTSKSKKSISPTDTTTPSFGPKETRKTKMAASVSIPPIIPAPRPNCVVLTRTEAGELLTEEVGAICNAPVDTSSSSGRESTSSSSSFRDTHRRRPRRFSSHEQRNRWLIETGIRGIKLPPARFVYRQWTMKDVIMDIQRKRRKRAYFAASASFSKIGCQKQKQTDASNRPSNERINSTGSGAASFENTYAGKVTIPKRFLNPAKGKIPPVRTLQTERTAPKYSLPEQKNVQNVAVTSPMPPRGGSVISVMSTGAVHAFSYYSQSFDSYSDYYESSDGKRNITTDQEAKTETLTAETSFCKCLRIQCRNWRRQGRSSQKRITIATRIRAGMDVQDDFDQGNRTPHYELQRPLEIDVRGPTKIQRLRCFSEIFDSPQSVEYMSNGLFENRTFSPRILPARNGETTPIAVEDLENSVESLLKLESAGGNVSLSPAFEVRSLEMSAVFSNEKTNEASGTSLKTNLGFFKRARLFSDAVVEGLQVVGRGFAYALNPTMNLGKQSKSIQTDGNTTPLTSKQPEQRLSSETQNTIEKDLRSGGTSRSNSRTKAAQEKQLLPSNKAGKKSTQEKELLPSNKAGKKSTQGISQNVDPQTPQLQAVSDSIDEPLRHVLYNEHFAVVHGLKMNIKMKKKPTQTFDHTGSILHGLHMPVFFSKEGFDKISEEGPRFRSPTKKSGKQGNQHFKEHGNKEKNEYRGGEKEERDIVGYNPFVLTVQRNKKQNRDLSYLNFSRLQMQFHKELNALEGMNVRDVHFDYFKKERHLNVHRKHAPSFVAEKNVESINTTLGLYETVSVRAERKAEAKAKKAARRKRRRRNTQY</sequence>
<dbReference type="SUPFAM" id="SSF53474">
    <property type="entry name" value="alpha/beta-Hydrolases"/>
    <property type="match status" value="1"/>
</dbReference>
<dbReference type="Gene3D" id="3.40.50.1820">
    <property type="entry name" value="alpha/beta hydrolase"/>
    <property type="match status" value="2"/>
</dbReference>
<feature type="compositionally biased region" description="Polar residues" evidence="9">
    <location>
        <begin position="24"/>
        <end position="34"/>
    </location>
</feature>
<keyword evidence="5" id="KW-0645">Protease</keyword>
<keyword evidence="7" id="KW-0720">Serine protease</keyword>
<gene>
    <name evidence="12" type="ORF">CTOB1V02_LOCUS9338</name>
</gene>
<dbReference type="Pfam" id="PF00326">
    <property type="entry name" value="Peptidase_S9"/>
    <property type="match status" value="1"/>
</dbReference>
<evidence type="ECO:0000256" key="1">
    <source>
        <dbReference type="ARBA" id="ARBA00001070"/>
    </source>
</evidence>
<feature type="compositionally biased region" description="Basic and acidic residues" evidence="9">
    <location>
        <begin position="35"/>
        <end position="48"/>
    </location>
</feature>
<feature type="compositionally biased region" description="Basic and acidic residues" evidence="9">
    <location>
        <begin position="566"/>
        <end position="584"/>
    </location>
</feature>
<evidence type="ECO:0000313" key="12">
    <source>
        <dbReference type="EMBL" id="CAD7231491.1"/>
    </source>
</evidence>
<feature type="compositionally biased region" description="Low complexity" evidence="9">
    <location>
        <begin position="255"/>
        <end position="271"/>
    </location>
</feature>
<evidence type="ECO:0000256" key="6">
    <source>
        <dbReference type="ARBA" id="ARBA00022801"/>
    </source>
</evidence>
<evidence type="ECO:0000256" key="3">
    <source>
        <dbReference type="ARBA" id="ARBA00011897"/>
    </source>
</evidence>
<dbReference type="EC" id="3.4.21.26" evidence="3"/>
<dbReference type="InterPro" id="IPR002470">
    <property type="entry name" value="Peptidase_S9A"/>
</dbReference>
<feature type="region of interest" description="Disordered" evidence="9">
    <location>
        <begin position="1356"/>
        <end position="1389"/>
    </location>
</feature>
<dbReference type="GO" id="GO:0006508">
    <property type="term" value="P:proteolysis"/>
    <property type="evidence" value="ECO:0007669"/>
    <property type="project" value="UniProtKB-KW"/>
</dbReference>
<accession>A0A7R8ZNT4</accession>
<evidence type="ECO:0000259" key="11">
    <source>
        <dbReference type="Pfam" id="PF02897"/>
    </source>
</evidence>
<dbReference type="GO" id="GO:0070012">
    <property type="term" value="F:oligopeptidase activity"/>
    <property type="evidence" value="ECO:0007669"/>
    <property type="project" value="TreeGrafter"/>
</dbReference>
<feature type="region of interest" description="Disordered" evidence="9">
    <location>
        <begin position="1288"/>
        <end position="1320"/>
    </location>
</feature>
<dbReference type="FunFam" id="3.40.50.1820:FF:000005">
    <property type="entry name" value="Prolyl endopeptidase"/>
    <property type="match status" value="1"/>
</dbReference>
<feature type="compositionally biased region" description="Polar residues" evidence="9">
    <location>
        <begin position="1865"/>
        <end position="1879"/>
    </location>
</feature>
<dbReference type="SUPFAM" id="SSF50993">
    <property type="entry name" value="Peptidase/esterase 'gauge' domain"/>
    <property type="match status" value="2"/>
</dbReference>
<dbReference type="EMBL" id="OB663571">
    <property type="protein sequence ID" value="CAD7231491.1"/>
    <property type="molecule type" value="Genomic_DNA"/>
</dbReference>
<feature type="region of interest" description="Disordered" evidence="9">
    <location>
        <begin position="17"/>
        <end position="78"/>
    </location>
</feature>
<comment type="catalytic activity">
    <reaction evidence="1">
        <text>Hydrolysis of Pro-|-Xaa &gt;&gt; Ala-|-Xaa in oligopeptides.</text>
        <dbReference type="EC" id="3.4.21.26"/>
    </reaction>
</comment>
<evidence type="ECO:0000256" key="4">
    <source>
        <dbReference type="ARBA" id="ARBA00016310"/>
    </source>
</evidence>
<evidence type="ECO:0000256" key="5">
    <source>
        <dbReference type="ARBA" id="ARBA00022670"/>
    </source>
</evidence>
<dbReference type="Pfam" id="PF02897">
    <property type="entry name" value="Peptidase_S9_N"/>
    <property type="match status" value="2"/>
</dbReference>
<feature type="compositionally biased region" description="Low complexity" evidence="9">
    <location>
        <begin position="1360"/>
        <end position="1375"/>
    </location>
</feature>
<dbReference type="InterPro" id="IPR001375">
    <property type="entry name" value="Peptidase_S9_cat"/>
</dbReference>
<dbReference type="InterPro" id="IPR051167">
    <property type="entry name" value="Prolyl_oligopep/macrocyclase"/>
</dbReference>
<dbReference type="GO" id="GO:0004252">
    <property type="term" value="F:serine-type endopeptidase activity"/>
    <property type="evidence" value="ECO:0007669"/>
    <property type="project" value="UniProtKB-EC"/>
</dbReference>
<organism evidence="12">
    <name type="scientific">Cyprideis torosa</name>
    <dbReference type="NCBI Taxonomy" id="163714"/>
    <lineage>
        <taxon>Eukaryota</taxon>
        <taxon>Metazoa</taxon>
        <taxon>Ecdysozoa</taxon>
        <taxon>Arthropoda</taxon>
        <taxon>Crustacea</taxon>
        <taxon>Oligostraca</taxon>
        <taxon>Ostracoda</taxon>
        <taxon>Podocopa</taxon>
        <taxon>Podocopida</taxon>
        <taxon>Cytherocopina</taxon>
        <taxon>Cytheroidea</taxon>
        <taxon>Cytherideidae</taxon>
        <taxon>Cyprideis</taxon>
    </lineage>
</organism>
<dbReference type="InterPro" id="IPR029058">
    <property type="entry name" value="AB_hydrolase_fold"/>
</dbReference>
<feature type="region of interest" description="Disordered" evidence="9">
    <location>
        <begin position="1446"/>
        <end position="1471"/>
    </location>
</feature>
<dbReference type="PANTHER" id="PTHR42881:SF2">
    <property type="entry name" value="PROLYL ENDOPEPTIDASE"/>
    <property type="match status" value="1"/>
</dbReference>
<name>A0A7R8ZNT4_9CRUS</name>
<evidence type="ECO:0000256" key="9">
    <source>
        <dbReference type="SAM" id="MobiDB-lite"/>
    </source>
</evidence>
<dbReference type="OrthoDB" id="248387at2759"/>
<feature type="region of interest" description="Disordered" evidence="9">
    <location>
        <begin position="547"/>
        <end position="610"/>
    </location>
</feature>
<keyword evidence="6" id="KW-0378">Hydrolase</keyword>
<evidence type="ECO:0000256" key="2">
    <source>
        <dbReference type="ARBA" id="ARBA00005228"/>
    </source>
</evidence>
<feature type="compositionally biased region" description="Basic and acidic residues" evidence="9">
    <location>
        <begin position="1966"/>
        <end position="1983"/>
    </location>
</feature>
<evidence type="ECO:0000259" key="10">
    <source>
        <dbReference type="Pfam" id="PF00326"/>
    </source>
</evidence>
<dbReference type="PANTHER" id="PTHR42881">
    <property type="entry name" value="PROLYL ENDOPEPTIDASE"/>
    <property type="match status" value="1"/>
</dbReference>
<dbReference type="GO" id="GO:0005829">
    <property type="term" value="C:cytosol"/>
    <property type="evidence" value="ECO:0007669"/>
    <property type="project" value="TreeGrafter"/>
</dbReference>
<dbReference type="InterPro" id="IPR023302">
    <property type="entry name" value="Pept_S9A_N"/>
</dbReference>